<keyword evidence="4" id="KW-1185">Reference proteome</keyword>
<evidence type="ECO:0000313" key="3">
    <source>
        <dbReference type="EMBL" id="TQV72968.1"/>
    </source>
</evidence>
<dbReference type="PANTHER" id="PTHR43709:SF2">
    <property type="entry name" value="DUF453 DOMAIN PROTEIN (AFU_ORTHOLOGUE AFUA_6G00360)"/>
    <property type="match status" value="1"/>
</dbReference>
<evidence type="ECO:0000256" key="1">
    <source>
        <dbReference type="ARBA" id="ARBA00007673"/>
    </source>
</evidence>
<dbReference type="Pfam" id="PF04303">
    <property type="entry name" value="PrpF"/>
    <property type="match status" value="1"/>
</dbReference>
<dbReference type="EMBL" id="VIKR01000004">
    <property type="protein sequence ID" value="TQV72968.1"/>
    <property type="molecule type" value="Genomic_DNA"/>
</dbReference>
<protein>
    <submittedName>
        <fullName evidence="3">2-methylaconitate cis-trans isomerase PrpF</fullName>
    </submittedName>
</protein>
<proteinExistence type="inferred from homology"/>
<dbReference type="Gene3D" id="3.10.310.10">
    <property type="entry name" value="Diaminopimelate Epimerase, Chain A, domain 1"/>
    <property type="match status" value="2"/>
</dbReference>
<evidence type="ECO:0000256" key="2">
    <source>
        <dbReference type="ARBA" id="ARBA00023235"/>
    </source>
</evidence>
<keyword evidence="2 3" id="KW-0413">Isomerase</keyword>
<comment type="caution">
    <text evidence="3">The sequence shown here is derived from an EMBL/GenBank/DDBJ whole genome shotgun (WGS) entry which is preliminary data.</text>
</comment>
<dbReference type="Proteomes" id="UP000317839">
    <property type="component" value="Unassembled WGS sequence"/>
</dbReference>
<dbReference type="OrthoDB" id="9779763at2"/>
<gene>
    <name evidence="3" type="ORF">FLL45_16015</name>
</gene>
<evidence type="ECO:0000313" key="4">
    <source>
        <dbReference type="Proteomes" id="UP000317839"/>
    </source>
</evidence>
<accession>A0A545T704</accession>
<reference evidence="3 4" key="1">
    <citation type="submission" date="2019-06" db="EMBL/GenBank/DDBJ databases">
        <title>Draft genome of Aliikangiella marina GYP-15.</title>
        <authorList>
            <person name="Wang G."/>
        </authorList>
    </citation>
    <scope>NUCLEOTIDE SEQUENCE [LARGE SCALE GENOMIC DNA]</scope>
    <source>
        <strain evidence="3 4">GYP-15</strain>
    </source>
</reference>
<organism evidence="3 4">
    <name type="scientific">Aliikangiella marina</name>
    <dbReference type="NCBI Taxonomy" id="1712262"/>
    <lineage>
        <taxon>Bacteria</taxon>
        <taxon>Pseudomonadati</taxon>
        <taxon>Pseudomonadota</taxon>
        <taxon>Gammaproteobacteria</taxon>
        <taxon>Oceanospirillales</taxon>
        <taxon>Pleioneaceae</taxon>
        <taxon>Aliikangiella</taxon>
    </lineage>
</organism>
<dbReference type="PANTHER" id="PTHR43709">
    <property type="entry name" value="ACONITATE ISOMERASE-RELATED"/>
    <property type="match status" value="1"/>
</dbReference>
<dbReference type="RefSeq" id="WP_142943107.1">
    <property type="nucleotide sequence ID" value="NZ_VIKR01000004.1"/>
</dbReference>
<dbReference type="GO" id="GO:0016853">
    <property type="term" value="F:isomerase activity"/>
    <property type="evidence" value="ECO:0007669"/>
    <property type="project" value="UniProtKB-KW"/>
</dbReference>
<dbReference type="SUPFAM" id="SSF54506">
    <property type="entry name" value="Diaminopimelate epimerase-like"/>
    <property type="match status" value="2"/>
</dbReference>
<dbReference type="AlphaFoldDB" id="A0A545T704"/>
<comment type="similarity">
    <text evidence="1">Belongs to the PrpF family.</text>
</comment>
<dbReference type="InterPro" id="IPR007400">
    <property type="entry name" value="PrpF-like"/>
</dbReference>
<sequence length="383" mass="40695">MNQSSIPAVWMRGGSSKGLFLLAGDLPKYERERDKVICRLFGSPDLYRTQMNGIGGATSSTSLVAIISESEDPEFDVEYVSGSVSIDTDVIDYSGFSANLSAAVGVFAVEQGLVIPDKDGGYCVKILQSNINRQLNVYLPIKDRQPLVSGNFPISGVSGTGAPIKVELLEPGLGKLGRVLSTGQTSQLLDVPGFGEVAVSLLSAGGNTVFVRAADVGLQGTEFARDIESKRETLNLLELIRCIAAVEMNISPTIEFARSHQPSSPKVVLVAKPQAFVSAQGQTITAQEQNICCRMLSGGLVHHAYTGTAAIATSVAAQIPGTIVEQLAVREEESESCIKIAHPGGIFAVDSSVNEKGGFWVAEKATFTRTARTLMIGEAFYMD</sequence>
<name>A0A545T704_9GAMM</name>